<evidence type="ECO:0000256" key="6">
    <source>
        <dbReference type="PROSITE-ProRule" id="PRU00070"/>
    </source>
</evidence>
<feature type="domain" description="DM" evidence="8">
    <location>
        <begin position="61"/>
        <end position="108"/>
    </location>
</feature>
<feature type="region of interest" description="Disordered" evidence="7">
    <location>
        <begin position="176"/>
        <end position="363"/>
    </location>
</feature>
<feature type="compositionally biased region" description="Polar residues" evidence="7">
    <location>
        <begin position="10"/>
        <end position="23"/>
    </location>
</feature>
<dbReference type="PROSITE" id="PS40000">
    <property type="entry name" value="DM_1"/>
    <property type="match status" value="1"/>
</dbReference>
<comment type="subcellular location">
    <subcellularLocation>
        <location evidence="6">Nucleus</location>
    </subcellularLocation>
</comment>
<dbReference type="Pfam" id="PF00751">
    <property type="entry name" value="DM"/>
    <property type="match status" value="1"/>
</dbReference>
<dbReference type="PANTHER" id="PTHR12322">
    <property type="entry name" value="DOUBLESEX AND MAB-3 RELATED TRANSCRIPTION FACTOR DMRT"/>
    <property type="match status" value="1"/>
</dbReference>
<evidence type="ECO:0000256" key="3">
    <source>
        <dbReference type="ARBA" id="ARBA00022833"/>
    </source>
</evidence>
<dbReference type="PROSITE" id="PS50809">
    <property type="entry name" value="DM_2"/>
    <property type="match status" value="1"/>
</dbReference>
<comment type="caution">
    <text evidence="9">The sequence shown here is derived from an EMBL/GenBank/DDBJ whole genome shotgun (WGS) entry which is preliminary data.</text>
</comment>
<dbReference type="Proteomes" id="UP000887458">
    <property type="component" value="Unassembled WGS sequence"/>
</dbReference>
<evidence type="ECO:0000256" key="5">
    <source>
        <dbReference type="ARBA" id="ARBA00023242"/>
    </source>
</evidence>
<feature type="region of interest" description="Disordered" evidence="7">
    <location>
        <begin position="1"/>
        <end position="43"/>
    </location>
</feature>
<dbReference type="PANTHER" id="PTHR12322:SF116">
    <property type="entry name" value="DOUBLESEX-MAB RELATED 99B"/>
    <property type="match status" value="1"/>
</dbReference>
<feature type="compositionally biased region" description="Low complexity" evidence="7">
    <location>
        <begin position="562"/>
        <end position="586"/>
    </location>
</feature>
<feature type="DNA-binding region" description="DM" evidence="6">
    <location>
        <begin position="61"/>
        <end position="108"/>
    </location>
</feature>
<keyword evidence="3 6" id="KW-0862">Zinc</keyword>
<dbReference type="Gene3D" id="4.10.1040.10">
    <property type="entry name" value="DM DNA-binding domain"/>
    <property type="match status" value="1"/>
</dbReference>
<keyword evidence="4 6" id="KW-0238">DNA-binding</keyword>
<dbReference type="InterPro" id="IPR005173">
    <property type="entry name" value="DMA"/>
</dbReference>
<feature type="compositionally biased region" description="Acidic residues" evidence="7">
    <location>
        <begin position="199"/>
        <end position="208"/>
    </location>
</feature>
<feature type="compositionally biased region" description="Basic residues" evidence="7">
    <location>
        <begin position="487"/>
        <end position="497"/>
    </location>
</feature>
<feature type="compositionally biased region" description="Polar residues" evidence="7">
    <location>
        <begin position="299"/>
        <end position="314"/>
    </location>
</feature>
<evidence type="ECO:0000256" key="2">
    <source>
        <dbReference type="ARBA" id="ARBA00022723"/>
    </source>
</evidence>
<reference evidence="9 10" key="2">
    <citation type="journal article" date="2022" name="Mol. Biol. Evol.">
        <title>Comparative Genomics Reveals Insights into the Divergent Evolution of Astigmatic Mites and Household Pest Adaptations.</title>
        <authorList>
            <person name="Xiong Q."/>
            <person name="Wan A.T."/>
            <person name="Liu X."/>
            <person name="Fung C.S."/>
            <person name="Xiao X."/>
            <person name="Malainual N."/>
            <person name="Hou J."/>
            <person name="Wang L."/>
            <person name="Wang M."/>
            <person name="Yang K.Y."/>
            <person name="Cui Y."/>
            <person name="Leung E.L."/>
            <person name="Nong W."/>
            <person name="Shin S.K."/>
            <person name="Au S.W."/>
            <person name="Jeong K.Y."/>
            <person name="Chew F.T."/>
            <person name="Hui J.H."/>
            <person name="Leung T.F."/>
            <person name="Tungtrongchitr A."/>
            <person name="Zhong N."/>
            <person name="Liu Z."/>
            <person name="Tsui S.K."/>
        </authorList>
    </citation>
    <scope>NUCLEOTIDE SEQUENCE [LARGE SCALE GENOMIC DNA]</scope>
    <source>
        <strain evidence="9">Derp</strain>
    </source>
</reference>
<keyword evidence="5 6" id="KW-0539">Nucleus</keyword>
<reference evidence="9 10" key="1">
    <citation type="journal article" date="2018" name="J. Allergy Clin. Immunol.">
        <title>High-quality assembly of Dermatophagoides pteronyssinus genome and transcriptome reveals a wide range of novel allergens.</title>
        <authorList>
            <person name="Liu X.Y."/>
            <person name="Yang K.Y."/>
            <person name="Wang M.Q."/>
            <person name="Kwok J.S."/>
            <person name="Zeng X."/>
            <person name="Yang Z."/>
            <person name="Xiao X.J."/>
            <person name="Lau C.P."/>
            <person name="Li Y."/>
            <person name="Huang Z.M."/>
            <person name="Ba J.G."/>
            <person name="Yim A.K."/>
            <person name="Ouyang C.Y."/>
            <person name="Ngai S.M."/>
            <person name="Chan T.F."/>
            <person name="Leung E.L."/>
            <person name="Liu L."/>
            <person name="Liu Z.G."/>
            <person name="Tsui S.K."/>
        </authorList>
    </citation>
    <scope>NUCLEOTIDE SEQUENCE [LARGE SCALE GENOMIC DNA]</scope>
    <source>
        <strain evidence="9">Derp</strain>
    </source>
</reference>
<protein>
    <submittedName>
        <fullName evidence="9">Doublesex- and mab-3- transcription factor A2</fullName>
    </submittedName>
</protein>
<dbReference type="InterPro" id="IPR036407">
    <property type="entry name" value="DM_DNA-bd_sf"/>
</dbReference>
<sequence length="734" mass="80862">MDQMDDDQNIVDSSSDESTLPTESKSRIKHQRKSSLKTTSKTTTTLSMVTNNDRYQRTPKCARCRNHGVVSALKGHKRFCRWKDCLCAKCTLIAERQRVMAAQVALRRQQAQEENEAREMGILYGCQDGLVAMHKAGLTLSAAMAQLIQHQTTTTTTTAAASKDIVDGVTSTNLMITNGDNDDDDHHGGTSSFLSITNENDDDEDDVDDEKKQEKIDPTTSIMMADHDDDDQMLSAEHYQQQQQQQQYVTTTANMTQSSSLSSSSLSSLSSPAAATSSSTLPSPLSASISETKEESTEMAINQQRSPATLNGINRQRRRSTKQRSAAANSSSSTTNELIGKGGKKQTRAGESTTTTTTAKQQESSNVVKILEKIFPKINNDYLEKTFGYCNGDILKTIDILTKESSSLPLNQMDSSFDTENMIKRMMMTTTTTAAVKIAPPPSTSLPLIETDFSEIRKKFGFNKMKKPKNSFVRHKANYEKAAMIHHGGHHHPHQHYHPQQQQQQKILPPETSNIQIDAILGGQHEEQFLFDNELYSRGANTLPSSSSFGVINSDLSIFHPQQQSSSSSSSSPAAATAQGSSTTSISTQLPIISSNMTRHLFDSLIGYRSLFATSLHGLLPNIFASTTSTATTTMMTDENIQQQRNSNQINKSFFDQIQLDELAGKIPHQQQQRTTSINHQLQNALNNIYATTNGLIASNNGWYNGNMIGMGTTSTTLATNNNNNNNISKDHQQ</sequence>
<dbReference type="InterPro" id="IPR001275">
    <property type="entry name" value="DM_DNA-bd"/>
</dbReference>
<evidence type="ECO:0000313" key="10">
    <source>
        <dbReference type="Proteomes" id="UP000887458"/>
    </source>
</evidence>
<accession>A0ABQ8JD62</accession>
<dbReference type="Pfam" id="PF03474">
    <property type="entry name" value="DMA"/>
    <property type="match status" value="1"/>
</dbReference>
<feature type="compositionally biased region" description="Low complexity" evidence="7">
    <location>
        <begin position="258"/>
        <end position="288"/>
    </location>
</feature>
<feature type="compositionally biased region" description="Polar residues" evidence="7">
    <location>
        <begin position="248"/>
        <end position="257"/>
    </location>
</feature>
<feature type="region of interest" description="Disordered" evidence="7">
    <location>
        <begin position="487"/>
        <end position="507"/>
    </location>
</feature>
<keyword evidence="2 6" id="KW-0479">Metal-binding</keyword>
<evidence type="ECO:0000313" key="9">
    <source>
        <dbReference type="EMBL" id="KAH9420539.1"/>
    </source>
</evidence>
<evidence type="ECO:0000259" key="8">
    <source>
        <dbReference type="PROSITE" id="PS50809"/>
    </source>
</evidence>
<organism evidence="9 10">
    <name type="scientific">Dermatophagoides pteronyssinus</name>
    <name type="common">European house dust mite</name>
    <dbReference type="NCBI Taxonomy" id="6956"/>
    <lineage>
        <taxon>Eukaryota</taxon>
        <taxon>Metazoa</taxon>
        <taxon>Ecdysozoa</taxon>
        <taxon>Arthropoda</taxon>
        <taxon>Chelicerata</taxon>
        <taxon>Arachnida</taxon>
        <taxon>Acari</taxon>
        <taxon>Acariformes</taxon>
        <taxon>Sarcoptiformes</taxon>
        <taxon>Astigmata</taxon>
        <taxon>Psoroptidia</taxon>
        <taxon>Analgoidea</taxon>
        <taxon>Pyroglyphidae</taxon>
        <taxon>Dermatophagoidinae</taxon>
        <taxon>Dermatophagoides</taxon>
    </lineage>
</organism>
<gene>
    <name evidence="9" type="primary">DMRTA2_1</name>
    <name evidence="9" type="ORF">DERP_000965</name>
</gene>
<feature type="compositionally biased region" description="Low complexity" evidence="7">
    <location>
        <begin position="325"/>
        <end position="336"/>
    </location>
</feature>
<dbReference type="EMBL" id="NJHN03000047">
    <property type="protein sequence ID" value="KAH9420539.1"/>
    <property type="molecule type" value="Genomic_DNA"/>
</dbReference>
<proteinExistence type="inferred from homology"/>
<evidence type="ECO:0000256" key="1">
    <source>
        <dbReference type="ARBA" id="ARBA00006834"/>
    </source>
</evidence>
<evidence type="ECO:0000256" key="4">
    <source>
        <dbReference type="ARBA" id="ARBA00023125"/>
    </source>
</evidence>
<comment type="similarity">
    <text evidence="1">Belongs to the DMRT family.</text>
</comment>
<dbReference type="SUPFAM" id="SSF82927">
    <property type="entry name" value="Cysteine-rich DNA binding domain, (DM domain)"/>
    <property type="match status" value="1"/>
</dbReference>
<dbReference type="SMART" id="SM00301">
    <property type="entry name" value="DM"/>
    <property type="match status" value="1"/>
</dbReference>
<keyword evidence="10" id="KW-1185">Reference proteome</keyword>
<evidence type="ECO:0000256" key="7">
    <source>
        <dbReference type="SAM" id="MobiDB-lite"/>
    </source>
</evidence>
<name>A0ABQ8JD62_DERPT</name>
<dbReference type="InterPro" id="IPR026607">
    <property type="entry name" value="DMRT"/>
</dbReference>
<feature type="region of interest" description="Disordered" evidence="7">
    <location>
        <begin position="560"/>
        <end position="586"/>
    </location>
</feature>